<dbReference type="PATRIC" id="fig|1292037.4.peg.3387"/>
<evidence type="ECO:0000313" key="1">
    <source>
        <dbReference type="EMBL" id="EOD67187.1"/>
    </source>
</evidence>
<gene>
    <name evidence="1" type="ORF">H480_17755</name>
</gene>
<dbReference type="AlphaFoldDB" id="R1G6U7"/>
<comment type="caution">
    <text evidence="1">The sequence shown here is derived from an EMBL/GenBank/DDBJ whole genome shotgun (WGS) entry which is preliminary data.</text>
</comment>
<dbReference type="RefSeq" id="WP_003083733.1">
    <property type="nucleotide sequence ID" value="NZ_AOUO01000234.1"/>
</dbReference>
<reference evidence="1 2" key="1">
    <citation type="submission" date="2013-02" db="EMBL/GenBank/DDBJ databases">
        <title>Draft genome sequence of Amycolatopsis vancoresmycina strain DSM 44592T.</title>
        <authorList>
            <person name="Kumar S."/>
            <person name="Kaur N."/>
            <person name="Kaur C."/>
            <person name="Raghava G.P.S."/>
            <person name="Mayilraj S."/>
        </authorList>
    </citation>
    <scope>NUCLEOTIDE SEQUENCE [LARGE SCALE GENOMIC DNA]</scope>
    <source>
        <strain evidence="1 2">DSM 44592</strain>
    </source>
</reference>
<sequence length="49" mass="5089">MKLAPDLIISTGKDLVDALALVTASHLDRQFLVLGAELAEPTANVTAAN</sequence>
<dbReference type="Proteomes" id="UP000014139">
    <property type="component" value="Unassembled WGS sequence"/>
</dbReference>
<accession>R1G6U7</accession>
<dbReference type="EMBL" id="AOUO01000234">
    <property type="protein sequence ID" value="EOD67187.1"/>
    <property type="molecule type" value="Genomic_DNA"/>
</dbReference>
<protein>
    <submittedName>
        <fullName evidence="1">Uncharacterized protein</fullName>
    </submittedName>
</protein>
<proteinExistence type="predicted"/>
<organism evidence="1 2">
    <name type="scientific">Amycolatopsis vancoresmycina DSM 44592</name>
    <dbReference type="NCBI Taxonomy" id="1292037"/>
    <lineage>
        <taxon>Bacteria</taxon>
        <taxon>Bacillati</taxon>
        <taxon>Actinomycetota</taxon>
        <taxon>Actinomycetes</taxon>
        <taxon>Pseudonocardiales</taxon>
        <taxon>Pseudonocardiaceae</taxon>
        <taxon>Amycolatopsis</taxon>
    </lineage>
</organism>
<keyword evidence="2" id="KW-1185">Reference proteome</keyword>
<name>R1G6U7_9PSEU</name>
<evidence type="ECO:0000313" key="2">
    <source>
        <dbReference type="Proteomes" id="UP000014139"/>
    </source>
</evidence>